<dbReference type="GO" id="GO:0000160">
    <property type="term" value="P:phosphorelay signal transduction system"/>
    <property type="evidence" value="ECO:0007669"/>
    <property type="project" value="UniProtKB-KW"/>
</dbReference>
<sequence length="464" mass="51876">MSAQDVHGRVPEPSTPPQARILVVDDEHISRDNLALALARQGHDTVTASGGTEALGLLRESDFDMVLTDLMMEGMDGLALLREVKSRHPDVEVVVITGYPTVDTAVEAMRAGAYDYLAKPYRIDEARLLVHKALEKRRLKLEVARLREQLRERTLPVPMLGAAPCMVELKRTIAQVAPSDVTVLILGETGTGKEVAARMVHLFSRRSEARFLAINCGAFNEELLESELFGHEQGAFSGATRQKKGLFEAAEGGTLFLDEVGEMSLAMQVKLLRAVQERCIRRVGGTADIPVDVRLVAATNKDLKTEVETGRFRQDLYFRLNVLVLNMPPLVQRREDLPLLARYFAEKASRETERPAPGISDEVMEILGRYAFPGNVRELQNVIERAVVFCNGDEIRPAHLSPELREVSMHVSRAGDRQPMTLEECEREQIRWTLEHAADNRTLAAKLLGIDRASLWRKIKRHGL</sequence>
<evidence type="ECO:0000256" key="1">
    <source>
        <dbReference type="ARBA" id="ARBA00022553"/>
    </source>
</evidence>
<dbReference type="OrthoDB" id="9763792at2"/>
<keyword evidence="12" id="KW-1185">Reference proteome</keyword>
<keyword evidence="4" id="KW-0902">Two-component regulatory system</keyword>
<evidence type="ECO:0000256" key="2">
    <source>
        <dbReference type="ARBA" id="ARBA00022741"/>
    </source>
</evidence>
<dbReference type="GO" id="GO:0005524">
    <property type="term" value="F:ATP binding"/>
    <property type="evidence" value="ECO:0007669"/>
    <property type="project" value="UniProtKB-KW"/>
</dbReference>
<accession>A0A1I3XIM1</accession>
<proteinExistence type="predicted"/>
<dbReference type="InterPro" id="IPR002078">
    <property type="entry name" value="Sigma_54_int"/>
</dbReference>
<evidence type="ECO:0000256" key="3">
    <source>
        <dbReference type="ARBA" id="ARBA00022840"/>
    </source>
</evidence>
<dbReference type="FunFam" id="3.40.50.2300:FF:000018">
    <property type="entry name" value="DNA-binding transcriptional regulator NtrC"/>
    <property type="match status" value="1"/>
</dbReference>
<dbReference type="PRINTS" id="PR01590">
    <property type="entry name" value="HTHFIS"/>
</dbReference>
<dbReference type="FunFam" id="3.40.50.300:FF:000006">
    <property type="entry name" value="DNA-binding transcriptional regulator NtrC"/>
    <property type="match status" value="1"/>
</dbReference>
<gene>
    <name evidence="11" type="ORF">SAMN04488082_116102</name>
</gene>
<keyword evidence="1 8" id="KW-0597">Phosphoprotein</keyword>
<dbReference type="Pfam" id="PF02954">
    <property type="entry name" value="HTH_8"/>
    <property type="match status" value="1"/>
</dbReference>
<evidence type="ECO:0000313" key="11">
    <source>
        <dbReference type="EMBL" id="SFK19457.1"/>
    </source>
</evidence>
<dbReference type="PROSITE" id="PS00676">
    <property type="entry name" value="SIGMA54_INTERACT_2"/>
    <property type="match status" value="1"/>
</dbReference>
<dbReference type="InterPro" id="IPR011006">
    <property type="entry name" value="CheY-like_superfamily"/>
</dbReference>
<dbReference type="InterPro" id="IPR027417">
    <property type="entry name" value="P-loop_NTPase"/>
</dbReference>
<evidence type="ECO:0000259" key="10">
    <source>
        <dbReference type="PROSITE" id="PS50110"/>
    </source>
</evidence>
<keyword evidence="6 11" id="KW-0238">DNA-binding</keyword>
<dbReference type="PROSITE" id="PS00688">
    <property type="entry name" value="SIGMA54_INTERACT_3"/>
    <property type="match status" value="1"/>
</dbReference>
<dbReference type="SUPFAM" id="SSF46689">
    <property type="entry name" value="Homeodomain-like"/>
    <property type="match status" value="1"/>
</dbReference>
<reference evidence="12" key="1">
    <citation type="submission" date="2016-10" db="EMBL/GenBank/DDBJ databases">
        <authorList>
            <person name="Varghese N."/>
            <person name="Submissions S."/>
        </authorList>
    </citation>
    <scope>NUCLEOTIDE SEQUENCE [LARGE SCALE GENOMIC DNA]</scope>
    <source>
        <strain evidence="12">DSM 5918</strain>
    </source>
</reference>
<dbReference type="Proteomes" id="UP000198635">
    <property type="component" value="Unassembled WGS sequence"/>
</dbReference>
<dbReference type="Pfam" id="PF00072">
    <property type="entry name" value="Response_reg"/>
    <property type="match status" value="1"/>
</dbReference>
<dbReference type="RefSeq" id="WP_092377165.1">
    <property type="nucleotide sequence ID" value="NZ_FORX01000016.1"/>
</dbReference>
<name>A0A1I3XIM1_9BACT</name>
<evidence type="ECO:0000313" key="12">
    <source>
        <dbReference type="Proteomes" id="UP000198635"/>
    </source>
</evidence>
<keyword evidence="7" id="KW-0804">Transcription</keyword>
<dbReference type="STRING" id="52560.SAMN04488082_116102"/>
<feature type="domain" description="Response regulatory" evidence="10">
    <location>
        <begin position="20"/>
        <end position="134"/>
    </location>
</feature>
<dbReference type="CDD" id="cd00009">
    <property type="entry name" value="AAA"/>
    <property type="match status" value="1"/>
</dbReference>
<protein>
    <submittedName>
        <fullName evidence="11">DNA-binding transcriptional response regulator, NtrC family, contains REC, AAA-type ATPase, and a Fis-type DNA-binding domains</fullName>
    </submittedName>
</protein>
<evidence type="ECO:0000256" key="5">
    <source>
        <dbReference type="ARBA" id="ARBA00023015"/>
    </source>
</evidence>
<keyword evidence="2" id="KW-0547">Nucleotide-binding</keyword>
<dbReference type="GO" id="GO:0043565">
    <property type="term" value="F:sequence-specific DNA binding"/>
    <property type="evidence" value="ECO:0007669"/>
    <property type="project" value="InterPro"/>
</dbReference>
<dbReference type="InterPro" id="IPR001789">
    <property type="entry name" value="Sig_transdc_resp-reg_receiver"/>
</dbReference>
<dbReference type="PANTHER" id="PTHR32071:SF119">
    <property type="entry name" value="SIGMA L-DEPENDENT TRANSCRIPTIONAL REGULATOR YPLP-RELATED"/>
    <property type="match status" value="1"/>
</dbReference>
<dbReference type="Gene3D" id="3.40.50.300">
    <property type="entry name" value="P-loop containing nucleotide triphosphate hydrolases"/>
    <property type="match status" value="1"/>
</dbReference>
<evidence type="ECO:0000256" key="4">
    <source>
        <dbReference type="ARBA" id="ARBA00023012"/>
    </source>
</evidence>
<dbReference type="InterPro" id="IPR025943">
    <property type="entry name" value="Sigma_54_int_dom_ATP-bd_2"/>
</dbReference>
<evidence type="ECO:0000256" key="8">
    <source>
        <dbReference type="PROSITE-ProRule" id="PRU00169"/>
    </source>
</evidence>
<feature type="modified residue" description="4-aspartylphosphate" evidence="8">
    <location>
        <position position="69"/>
    </location>
</feature>
<dbReference type="InterPro" id="IPR002197">
    <property type="entry name" value="HTH_Fis"/>
</dbReference>
<dbReference type="PROSITE" id="PS50110">
    <property type="entry name" value="RESPONSE_REGULATORY"/>
    <property type="match status" value="1"/>
</dbReference>
<organism evidence="11 12">
    <name type="scientific">Desulfomicrobium apsheronum</name>
    <dbReference type="NCBI Taxonomy" id="52560"/>
    <lineage>
        <taxon>Bacteria</taxon>
        <taxon>Pseudomonadati</taxon>
        <taxon>Thermodesulfobacteriota</taxon>
        <taxon>Desulfovibrionia</taxon>
        <taxon>Desulfovibrionales</taxon>
        <taxon>Desulfomicrobiaceae</taxon>
        <taxon>Desulfomicrobium</taxon>
    </lineage>
</organism>
<dbReference type="PANTHER" id="PTHR32071">
    <property type="entry name" value="TRANSCRIPTIONAL REGULATORY PROTEIN"/>
    <property type="match status" value="1"/>
</dbReference>
<dbReference type="Gene3D" id="3.40.50.2300">
    <property type="match status" value="1"/>
</dbReference>
<dbReference type="InterPro" id="IPR003593">
    <property type="entry name" value="AAA+_ATPase"/>
</dbReference>
<dbReference type="InterPro" id="IPR058031">
    <property type="entry name" value="AAA_lid_NorR"/>
</dbReference>
<keyword evidence="3" id="KW-0067">ATP-binding</keyword>
<dbReference type="SUPFAM" id="SSF52172">
    <property type="entry name" value="CheY-like"/>
    <property type="match status" value="1"/>
</dbReference>
<dbReference type="PROSITE" id="PS50045">
    <property type="entry name" value="SIGMA54_INTERACT_4"/>
    <property type="match status" value="1"/>
</dbReference>
<keyword evidence="5" id="KW-0805">Transcription regulation</keyword>
<dbReference type="EMBL" id="FORX01000016">
    <property type="protein sequence ID" value="SFK19457.1"/>
    <property type="molecule type" value="Genomic_DNA"/>
</dbReference>
<dbReference type="SMART" id="SM00382">
    <property type="entry name" value="AAA"/>
    <property type="match status" value="1"/>
</dbReference>
<dbReference type="GO" id="GO:0006355">
    <property type="term" value="P:regulation of DNA-templated transcription"/>
    <property type="evidence" value="ECO:0007669"/>
    <property type="project" value="InterPro"/>
</dbReference>
<dbReference type="Gene3D" id="1.10.10.60">
    <property type="entry name" value="Homeodomain-like"/>
    <property type="match status" value="1"/>
</dbReference>
<feature type="domain" description="Sigma-54 factor interaction" evidence="9">
    <location>
        <begin position="159"/>
        <end position="388"/>
    </location>
</feature>
<dbReference type="Pfam" id="PF00158">
    <property type="entry name" value="Sigma54_activat"/>
    <property type="match status" value="1"/>
</dbReference>
<dbReference type="InterPro" id="IPR009057">
    <property type="entry name" value="Homeodomain-like_sf"/>
</dbReference>
<evidence type="ECO:0000256" key="7">
    <source>
        <dbReference type="ARBA" id="ARBA00023163"/>
    </source>
</evidence>
<dbReference type="InterPro" id="IPR025944">
    <property type="entry name" value="Sigma_54_int_dom_CS"/>
</dbReference>
<dbReference type="Gene3D" id="1.10.8.60">
    <property type="match status" value="1"/>
</dbReference>
<dbReference type="AlphaFoldDB" id="A0A1I3XIM1"/>
<evidence type="ECO:0000256" key="6">
    <source>
        <dbReference type="ARBA" id="ARBA00023125"/>
    </source>
</evidence>
<dbReference type="Pfam" id="PF25601">
    <property type="entry name" value="AAA_lid_14"/>
    <property type="match status" value="1"/>
</dbReference>
<evidence type="ECO:0000259" key="9">
    <source>
        <dbReference type="PROSITE" id="PS50045"/>
    </source>
</evidence>
<dbReference type="SUPFAM" id="SSF52540">
    <property type="entry name" value="P-loop containing nucleoside triphosphate hydrolases"/>
    <property type="match status" value="1"/>
</dbReference>
<dbReference type="SMART" id="SM00448">
    <property type="entry name" value="REC"/>
    <property type="match status" value="1"/>
</dbReference>